<keyword evidence="4 6" id="KW-0560">Oxidoreductase</keyword>
<dbReference type="NCBIfam" id="TIGR00357">
    <property type="entry name" value="peptide-methionine (R)-S-oxide reductase MsrB"/>
    <property type="match status" value="1"/>
</dbReference>
<dbReference type="InterPro" id="IPR002579">
    <property type="entry name" value="Met_Sox_Rdtase_MsrB_dom"/>
</dbReference>
<accession>A0ABD1XR04</accession>
<comment type="similarity">
    <text evidence="1 6">Belongs to the MsrB Met sulfoxide reductase family.</text>
</comment>
<dbReference type="EC" id="1.8.4.12" evidence="6"/>
<evidence type="ECO:0000313" key="9">
    <source>
        <dbReference type="Proteomes" id="UP001605036"/>
    </source>
</evidence>
<dbReference type="PANTHER" id="PTHR10173">
    <property type="entry name" value="METHIONINE SULFOXIDE REDUCTASE"/>
    <property type="match status" value="1"/>
</dbReference>
<evidence type="ECO:0000256" key="6">
    <source>
        <dbReference type="RuleBase" id="RU365044"/>
    </source>
</evidence>
<comment type="caution">
    <text evidence="8">The sequence shown here is derived from an EMBL/GenBank/DDBJ whole genome shotgun (WGS) entry which is preliminary data.</text>
</comment>
<evidence type="ECO:0000256" key="5">
    <source>
        <dbReference type="ARBA" id="ARBA00048488"/>
    </source>
</evidence>
<organism evidence="8 9">
    <name type="scientific">Riccia fluitans</name>
    <dbReference type="NCBI Taxonomy" id="41844"/>
    <lineage>
        <taxon>Eukaryota</taxon>
        <taxon>Viridiplantae</taxon>
        <taxon>Streptophyta</taxon>
        <taxon>Embryophyta</taxon>
        <taxon>Marchantiophyta</taxon>
        <taxon>Marchantiopsida</taxon>
        <taxon>Marchantiidae</taxon>
        <taxon>Marchantiales</taxon>
        <taxon>Ricciaceae</taxon>
        <taxon>Riccia</taxon>
    </lineage>
</organism>
<evidence type="ECO:0000313" key="8">
    <source>
        <dbReference type="EMBL" id="KAL2611337.1"/>
    </source>
</evidence>
<dbReference type="GO" id="GO:0033743">
    <property type="term" value="F:peptide-methionine (R)-S-oxide reductase activity"/>
    <property type="evidence" value="ECO:0007669"/>
    <property type="project" value="UniProtKB-EC"/>
</dbReference>
<dbReference type="Proteomes" id="UP001605036">
    <property type="component" value="Unassembled WGS sequence"/>
</dbReference>
<proteinExistence type="inferred from homology"/>
<keyword evidence="9" id="KW-1185">Reference proteome</keyword>
<dbReference type="InterPro" id="IPR011057">
    <property type="entry name" value="Mss4-like_sf"/>
</dbReference>
<evidence type="ECO:0000256" key="1">
    <source>
        <dbReference type="ARBA" id="ARBA00007174"/>
    </source>
</evidence>
<gene>
    <name evidence="8" type="ORF">R1flu_023029</name>
</gene>
<keyword evidence="3 6" id="KW-0862">Zinc</keyword>
<evidence type="ECO:0000256" key="4">
    <source>
        <dbReference type="ARBA" id="ARBA00023002"/>
    </source>
</evidence>
<keyword evidence="2 6" id="KW-0479">Metal-binding</keyword>
<dbReference type="SUPFAM" id="SSF51316">
    <property type="entry name" value="Mss4-like"/>
    <property type="match status" value="1"/>
</dbReference>
<dbReference type="EMBL" id="JBHFFA010000007">
    <property type="protein sequence ID" value="KAL2611337.1"/>
    <property type="molecule type" value="Genomic_DNA"/>
</dbReference>
<dbReference type="Pfam" id="PF01641">
    <property type="entry name" value="SelR"/>
    <property type="match status" value="1"/>
</dbReference>
<reference evidence="8 9" key="1">
    <citation type="submission" date="2024-09" db="EMBL/GenBank/DDBJ databases">
        <title>Chromosome-scale assembly of Riccia fluitans.</title>
        <authorList>
            <person name="Paukszto L."/>
            <person name="Sawicki J."/>
            <person name="Karawczyk K."/>
            <person name="Piernik-Szablinska J."/>
            <person name="Szczecinska M."/>
            <person name="Mazdziarz M."/>
        </authorList>
    </citation>
    <scope>NUCLEOTIDE SEQUENCE [LARGE SCALE GENOMIC DNA]</scope>
    <source>
        <strain evidence="8">Rf_01</strain>
        <tissue evidence="8">Aerial parts of the thallus</tissue>
    </source>
</reference>
<name>A0ABD1XR04_9MARC</name>
<dbReference type="Gene3D" id="2.170.150.20">
    <property type="entry name" value="Peptide methionine sulfoxide reductase"/>
    <property type="match status" value="1"/>
</dbReference>
<dbReference type="FunFam" id="2.170.150.20:FF:000001">
    <property type="entry name" value="Peptide methionine sulfoxide reductase MsrB"/>
    <property type="match status" value="1"/>
</dbReference>
<dbReference type="AlphaFoldDB" id="A0ABD1XR04"/>
<dbReference type="GO" id="GO:0006979">
    <property type="term" value="P:response to oxidative stress"/>
    <property type="evidence" value="ECO:0007669"/>
    <property type="project" value="UniProtKB-ARBA"/>
</dbReference>
<dbReference type="GO" id="GO:0046872">
    <property type="term" value="F:metal ion binding"/>
    <property type="evidence" value="ECO:0007669"/>
    <property type="project" value="UniProtKB-KW"/>
</dbReference>
<comment type="function">
    <text evidence="6">Catalyzes the reduction of methionine sulfoxide (MetSO) to methionine in proteins. Plays a protective role against oxidative stress by restoring activity to proteins that have been inactivated by methionine oxidation. MSRB family specifically reduces the MetSO R-enantiomer.</text>
</comment>
<sequence>MLARSCLPPPTSSKSDETALSGSYLYPHGWIVHFGQFPCRNYVVLRRAFVHGSKTIGSPSAKSVTIRLENLCRQSRFLVGESSEKISGACFTVKAMGASSSSPKIAPPVAQDISSGEQTDFKKISDEEWRKRLTSEQFRIARKKGTERAFTGEYWNSKKQGTYVCICCDTPLFDSKTKFDSGTGWPSYWQPIGNNVKSESDWSVPFMPRVEVLCAKCDAHLGHVFDDGPRPTGKRYCINSASLKLKPEEK</sequence>
<comment type="catalytic activity">
    <reaction evidence="5 6">
        <text>L-methionyl-[protein] + [thioredoxin]-disulfide + H2O = L-methionyl-(R)-S-oxide-[protein] + [thioredoxin]-dithiol</text>
        <dbReference type="Rhea" id="RHEA:24164"/>
        <dbReference type="Rhea" id="RHEA-COMP:10698"/>
        <dbReference type="Rhea" id="RHEA-COMP:10700"/>
        <dbReference type="Rhea" id="RHEA-COMP:12313"/>
        <dbReference type="Rhea" id="RHEA-COMP:12314"/>
        <dbReference type="ChEBI" id="CHEBI:15377"/>
        <dbReference type="ChEBI" id="CHEBI:16044"/>
        <dbReference type="ChEBI" id="CHEBI:29950"/>
        <dbReference type="ChEBI" id="CHEBI:45764"/>
        <dbReference type="ChEBI" id="CHEBI:50058"/>
        <dbReference type="EC" id="1.8.4.12"/>
    </reaction>
</comment>
<dbReference type="PROSITE" id="PS51790">
    <property type="entry name" value="MSRB"/>
    <property type="match status" value="1"/>
</dbReference>
<comment type="cofactor">
    <cofactor evidence="6">
        <name>Zn(2+)</name>
        <dbReference type="ChEBI" id="CHEBI:29105"/>
    </cofactor>
    <text evidence="6">Binds 1 zinc ion per subunit.</text>
</comment>
<evidence type="ECO:0000259" key="7">
    <source>
        <dbReference type="PROSITE" id="PS51790"/>
    </source>
</evidence>
<evidence type="ECO:0000256" key="2">
    <source>
        <dbReference type="ARBA" id="ARBA00022723"/>
    </source>
</evidence>
<dbReference type="PANTHER" id="PTHR10173:SF52">
    <property type="entry name" value="METHIONINE-R-SULFOXIDE REDUCTASE B1"/>
    <property type="match status" value="1"/>
</dbReference>
<protein>
    <recommendedName>
        <fullName evidence="6">Peptide-methionine (R)-S-oxide reductase</fullName>
        <ecNumber evidence="6">1.8.4.12</ecNumber>
    </recommendedName>
</protein>
<evidence type="ECO:0000256" key="3">
    <source>
        <dbReference type="ARBA" id="ARBA00022833"/>
    </source>
</evidence>
<feature type="domain" description="MsrB" evidence="7">
    <location>
        <begin position="126"/>
        <end position="248"/>
    </location>
</feature>
<dbReference type="InterPro" id="IPR028427">
    <property type="entry name" value="Met_Sox_Rdtase_MsrB"/>
</dbReference>